<feature type="transmembrane region" description="Helical" evidence="6">
    <location>
        <begin position="414"/>
        <end position="437"/>
    </location>
</feature>
<evidence type="ECO:0000256" key="4">
    <source>
        <dbReference type="ARBA" id="ARBA00023136"/>
    </source>
</evidence>
<dbReference type="EMBL" id="BDIP01001067">
    <property type="protein sequence ID" value="GIQ83487.1"/>
    <property type="molecule type" value="Genomic_DNA"/>
</dbReference>
<evidence type="ECO:0000256" key="3">
    <source>
        <dbReference type="ARBA" id="ARBA00022989"/>
    </source>
</evidence>
<feature type="transmembrane region" description="Helical" evidence="6">
    <location>
        <begin position="220"/>
        <end position="242"/>
    </location>
</feature>
<proteinExistence type="predicted"/>
<feature type="transmembrane region" description="Helical" evidence="6">
    <location>
        <begin position="105"/>
        <end position="126"/>
    </location>
</feature>
<organism evidence="8 9">
    <name type="scientific">Kipferlia bialata</name>
    <dbReference type="NCBI Taxonomy" id="797122"/>
    <lineage>
        <taxon>Eukaryota</taxon>
        <taxon>Metamonada</taxon>
        <taxon>Carpediemonas-like organisms</taxon>
        <taxon>Kipferlia</taxon>
    </lineage>
</organism>
<keyword evidence="4 6" id="KW-0472">Membrane</keyword>
<feature type="transmembrane region" description="Helical" evidence="6">
    <location>
        <begin position="77"/>
        <end position="98"/>
    </location>
</feature>
<dbReference type="Pfam" id="PF01490">
    <property type="entry name" value="Aa_trans"/>
    <property type="match status" value="1"/>
</dbReference>
<protein>
    <recommendedName>
        <fullName evidence="7">Amino acid transporter transmembrane domain-containing protein</fullName>
    </recommendedName>
</protein>
<feature type="domain" description="Amino acid transporter transmembrane" evidence="7">
    <location>
        <begin position="5"/>
        <end position="308"/>
    </location>
</feature>
<evidence type="ECO:0000259" key="7">
    <source>
        <dbReference type="Pfam" id="PF01490"/>
    </source>
</evidence>
<name>A0A9K3GI24_9EUKA</name>
<dbReference type="InterPro" id="IPR013057">
    <property type="entry name" value="AA_transpt_TM"/>
</dbReference>
<evidence type="ECO:0000313" key="8">
    <source>
        <dbReference type="EMBL" id="GIQ83487.1"/>
    </source>
</evidence>
<feature type="transmembrane region" description="Helical" evidence="6">
    <location>
        <begin position="254"/>
        <end position="272"/>
    </location>
</feature>
<evidence type="ECO:0000313" key="9">
    <source>
        <dbReference type="Proteomes" id="UP000265618"/>
    </source>
</evidence>
<feature type="transmembrane region" description="Helical" evidence="6">
    <location>
        <begin position="278"/>
        <end position="299"/>
    </location>
</feature>
<accession>A0A9K3GI24</accession>
<feature type="region of interest" description="Disordered" evidence="5">
    <location>
        <begin position="357"/>
        <end position="383"/>
    </location>
</feature>
<evidence type="ECO:0000256" key="5">
    <source>
        <dbReference type="SAM" id="MobiDB-lite"/>
    </source>
</evidence>
<dbReference type="GO" id="GO:0016020">
    <property type="term" value="C:membrane"/>
    <property type="evidence" value="ECO:0007669"/>
    <property type="project" value="UniProtKB-SubCell"/>
</dbReference>
<feature type="non-terminal residue" evidence="8">
    <location>
        <position position="438"/>
    </location>
</feature>
<evidence type="ECO:0000256" key="6">
    <source>
        <dbReference type="SAM" id="Phobius"/>
    </source>
</evidence>
<dbReference type="AlphaFoldDB" id="A0A9K3GI24"/>
<evidence type="ECO:0000256" key="2">
    <source>
        <dbReference type="ARBA" id="ARBA00022692"/>
    </source>
</evidence>
<feature type="transmembrane region" description="Helical" evidence="6">
    <location>
        <begin position="158"/>
        <end position="180"/>
    </location>
</feature>
<sequence length="438" mass="46497">LFPLITSVVIYGTVLLINAFAALVEAGHLPKNSTYGEIIEYCVGPTWKTIALTAMSMFEFGVVVGGFIFIVQKTIELLGGSLYMWVLIYGSIFMYLALLPNLKRLNGILAMGSFSIVIVLTVVILWTTTSLFQDGPADPACLWPQSGKGLAELMSGSFYVFEGIAVIPTLMAVSPSIAVFNKMFKYCIGGCLTLEYLMSLLAVTTYGTDVQSEITANLSAVPEWICSIMYLPPTVAGLPLFLKPIQRMCGPNHAQTKTIIMVLSTMVCAAVLGDALTLVIDLAGALATPIMGIIVPILVHMACTTGKLHGLKGQDEGPASARSRTNSLLYRSRANSMLSDGGVSMTDGPCYDVPTNLEDTDEESPLVDDAPAKTGVESPLLPTRTPMPALLSSALGEAIQCPVPGYRAMTQTSFIVHGGLMIAGGCATVLLVGTLLFA</sequence>
<keyword evidence="9" id="KW-1185">Reference proteome</keyword>
<reference evidence="8 9" key="1">
    <citation type="journal article" date="2018" name="PLoS ONE">
        <title>The draft genome of Kipferlia bialata reveals reductive genome evolution in fornicate parasites.</title>
        <authorList>
            <person name="Tanifuji G."/>
            <person name="Takabayashi S."/>
            <person name="Kume K."/>
            <person name="Takagi M."/>
            <person name="Nakayama T."/>
            <person name="Kamikawa R."/>
            <person name="Inagaki Y."/>
            <person name="Hashimoto T."/>
        </authorList>
    </citation>
    <scope>NUCLEOTIDE SEQUENCE [LARGE SCALE GENOMIC DNA]</scope>
    <source>
        <strain evidence="8">NY0173</strain>
    </source>
</reference>
<dbReference type="GO" id="GO:0015179">
    <property type="term" value="F:L-amino acid transmembrane transporter activity"/>
    <property type="evidence" value="ECO:0007669"/>
    <property type="project" value="TreeGrafter"/>
</dbReference>
<comment type="subcellular location">
    <subcellularLocation>
        <location evidence="1">Membrane</location>
        <topology evidence="1">Multi-pass membrane protein</topology>
    </subcellularLocation>
</comment>
<keyword evidence="3 6" id="KW-1133">Transmembrane helix</keyword>
<dbReference type="Proteomes" id="UP000265618">
    <property type="component" value="Unassembled WGS sequence"/>
</dbReference>
<feature type="transmembrane region" description="Helical" evidence="6">
    <location>
        <begin position="50"/>
        <end position="71"/>
    </location>
</feature>
<evidence type="ECO:0000256" key="1">
    <source>
        <dbReference type="ARBA" id="ARBA00004141"/>
    </source>
</evidence>
<gene>
    <name evidence="8" type="ORF">KIPB_004819</name>
</gene>
<feature type="transmembrane region" description="Helical" evidence="6">
    <location>
        <begin position="187"/>
        <end position="208"/>
    </location>
</feature>
<dbReference type="PANTHER" id="PTHR22950">
    <property type="entry name" value="AMINO ACID TRANSPORTER"/>
    <property type="match status" value="1"/>
</dbReference>
<feature type="transmembrane region" description="Helical" evidence="6">
    <location>
        <begin position="6"/>
        <end position="29"/>
    </location>
</feature>
<comment type="caution">
    <text evidence="8">The sequence shown here is derived from an EMBL/GenBank/DDBJ whole genome shotgun (WGS) entry which is preliminary data.</text>
</comment>
<keyword evidence="2 6" id="KW-0812">Transmembrane</keyword>